<keyword evidence="2" id="KW-0808">Transferase</keyword>
<dbReference type="EMBL" id="SMKL01000015">
    <property type="protein sequence ID" value="TDC52407.1"/>
    <property type="molecule type" value="Genomic_DNA"/>
</dbReference>
<proteinExistence type="predicted"/>
<dbReference type="SUPFAM" id="SSF53335">
    <property type="entry name" value="S-adenosyl-L-methionine-dependent methyltransferases"/>
    <property type="match status" value="1"/>
</dbReference>
<dbReference type="OrthoDB" id="9805171at2"/>
<evidence type="ECO:0000259" key="1">
    <source>
        <dbReference type="Pfam" id="PF13649"/>
    </source>
</evidence>
<comment type="caution">
    <text evidence="2">The sequence shown here is derived from an EMBL/GenBank/DDBJ whole genome shotgun (WGS) entry which is preliminary data.</text>
</comment>
<dbReference type="Pfam" id="PF13649">
    <property type="entry name" value="Methyltransf_25"/>
    <property type="match status" value="1"/>
</dbReference>
<dbReference type="InterPro" id="IPR050508">
    <property type="entry name" value="Methyltransf_Superfamily"/>
</dbReference>
<protein>
    <submittedName>
        <fullName evidence="2">Class I SAM-dependent methyltransferase</fullName>
    </submittedName>
</protein>
<evidence type="ECO:0000313" key="2">
    <source>
        <dbReference type="EMBL" id="TDC52407.1"/>
    </source>
</evidence>
<sequence length="216" mass="22719">MSDAGYLDAISTSYDTVADTYAERFPAARLGPVGHAMLRAFAEVVLAESKGPVVDLGCGPGAVTAVLAGHGLQVSGVDLSPRMIELATAAYPELEFGVGSITALDLPDGELGGALAHFSTHHLPPEQLPTVFREFHRVLAPGGHLLLGTHLGADEHLRPTEAYGGHPVSYEWFLLPAELIESLLTGAGLTITARLDQPNPSAPGRSFAYFLARKEG</sequence>
<dbReference type="Proteomes" id="UP000295621">
    <property type="component" value="Unassembled WGS sequence"/>
</dbReference>
<dbReference type="GO" id="GO:0008168">
    <property type="term" value="F:methyltransferase activity"/>
    <property type="evidence" value="ECO:0007669"/>
    <property type="project" value="UniProtKB-KW"/>
</dbReference>
<reference evidence="2 3" key="1">
    <citation type="submission" date="2019-02" db="EMBL/GenBank/DDBJ databases">
        <title>Draft genome sequences of novel Actinobacteria.</title>
        <authorList>
            <person name="Sahin N."/>
            <person name="Ay H."/>
            <person name="Saygin H."/>
        </authorList>
    </citation>
    <scope>NUCLEOTIDE SEQUENCE [LARGE SCALE GENOMIC DNA]</scope>
    <source>
        <strain evidence="2 3">KC603</strain>
    </source>
</reference>
<keyword evidence="3" id="KW-1185">Reference proteome</keyword>
<dbReference type="CDD" id="cd02440">
    <property type="entry name" value="AdoMet_MTases"/>
    <property type="match status" value="1"/>
</dbReference>
<feature type="domain" description="Methyltransferase" evidence="1">
    <location>
        <begin position="53"/>
        <end position="143"/>
    </location>
</feature>
<dbReference type="Gene3D" id="3.40.50.150">
    <property type="entry name" value="Vaccinia Virus protein VP39"/>
    <property type="match status" value="1"/>
</dbReference>
<dbReference type="AlphaFoldDB" id="A0A4R4RR70"/>
<gene>
    <name evidence="2" type="ORF">E1212_08800</name>
</gene>
<dbReference type="InterPro" id="IPR041698">
    <property type="entry name" value="Methyltransf_25"/>
</dbReference>
<evidence type="ECO:0000313" key="3">
    <source>
        <dbReference type="Proteomes" id="UP000295621"/>
    </source>
</evidence>
<keyword evidence="2" id="KW-0489">Methyltransferase</keyword>
<dbReference type="GO" id="GO:0032259">
    <property type="term" value="P:methylation"/>
    <property type="evidence" value="ECO:0007669"/>
    <property type="project" value="UniProtKB-KW"/>
</dbReference>
<dbReference type="RefSeq" id="WP_131981396.1">
    <property type="nucleotide sequence ID" value="NZ_SMKL01000015.1"/>
</dbReference>
<dbReference type="InterPro" id="IPR029063">
    <property type="entry name" value="SAM-dependent_MTases_sf"/>
</dbReference>
<accession>A0A4R4RR70</accession>
<dbReference type="PANTHER" id="PTHR42912">
    <property type="entry name" value="METHYLTRANSFERASE"/>
    <property type="match status" value="1"/>
</dbReference>
<organism evidence="2 3">
    <name type="scientific">Jiangella ureilytica</name>
    <dbReference type="NCBI Taxonomy" id="2530374"/>
    <lineage>
        <taxon>Bacteria</taxon>
        <taxon>Bacillati</taxon>
        <taxon>Actinomycetota</taxon>
        <taxon>Actinomycetes</taxon>
        <taxon>Jiangellales</taxon>
        <taxon>Jiangellaceae</taxon>
        <taxon>Jiangella</taxon>
    </lineage>
</organism>
<name>A0A4R4RR70_9ACTN</name>